<comment type="caution">
    <text evidence="2">The sequence shown here is derived from an EMBL/GenBank/DDBJ whole genome shotgun (WGS) entry which is preliminary data.</text>
</comment>
<name>A0AAD8RLQ5_LOLMU</name>
<reference evidence="2" key="1">
    <citation type="submission" date="2023-07" db="EMBL/GenBank/DDBJ databases">
        <title>A chromosome-level genome assembly of Lolium multiflorum.</title>
        <authorList>
            <person name="Chen Y."/>
            <person name="Copetti D."/>
            <person name="Kolliker R."/>
            <person name="Studer B."/>
        </authorList>
    </citation>
    <scope>NUCLEOTIDE SEQUENCE</scope>
    <source>
        <strain evidence="2">02402/16</strain>
        <tissue evidence="2">Leaf</tissue>
    </source>
</reference>
<organism evidence="2 3">
    <name type="scientific">Lolium multiflorum</name>
    <name type="common">Italian ryegrass</name>
    <name type="synonym">Lolium perenne subsp. multiflorum</name>
    <dbReference type="NCBI Taxonomy" id="4521"/>
    <lineage>
        <taxon>Eukaryota</taxon>
        <taxon>Viridiplantae</taxon>
        <taxon>Streptophyta</taxon>
        <taxon>Embryophyta</taxon>
        <taxon>Tracheophyta</taxon>
        <taxon>Spermatophyta</taxon>
        <taxon>Magnoliopsida</taxon>
        <taxon>Liliopsida</taxon>
        <taxon>Poales</taxon>
        <taxon>Poaceae</taxon>
        <taxon>BOP clade</taxon>
        <taxon>Pooideae</taxon>
        <taxon>Poodae</taxon>
        <taxon>Poeae</taxon>
        <taxon>Poeae Chloroplast Group 2 (Poeae type)</taxon>
        <taxon>Loliodinae</taxon>
        <taxon>Loliinae</taxon>
        <taxon>Lolium</taxon>
    </lineage>
</organism>
<proteinExistence type="predicted"/>
<dbReference type="InterPro" id="IPR053197">
    <property type="entry name" value="F-box_SCFL_complex_component"/>
</dbReference>
<evidence type="ECO:0000259" key="1">
    <source>
        <dbReference type="PROSITE" id="PS50181"/>
    </source>
</evidence>
<dbReference type="SUPFAM" id="SSF81383">
    <property type="entry name" value="F-box domain"/>
    <property type="match status" value="1"/>
</dbReference>
<dbReference type="AlphaFoldDB" id="A0AAD8RLQ5"/>
<accession>A0AAD8RLQ5</accession>
<feature type="domain" description="F-box" evidence="1">
    <location>
        <begin position="20"/>
        <end position="69"/>
    </location>
</feature>
<dbReference type="PANTHER" id="PTHR34223:SF64">
    <property type="entry name" value="OS11G0201299 PROTEIN"/>
    <property type="match status" value="1"/>
</dbReference>
<dbReference type="InterPro" id="IPR053781">
    <property type="entry name" value="F-box_AtFBL13-like"/>
</dbReference>
<dbReference type="CDD" id="cd22160">
    <property type="entry name" value="F-box_AtFBL13-like"/>
    <property type="match status" value="1"/>
</dbReference>
<sequence length="181" mass="20969">MSDEMLTDEENMRTAVDRGEDRIGALPGDLLRYLMSFLPSRDAVRTCILSKRWRTLWKSVPALRVYDPESYDCAHGSSTFVNELIRLRSPTPLNVCDFSSDVDDDANYDFYRADEAFRRMEPWIQYAVSCQVQVLRVRFPCRATNMTLISPHLKRLELYDIELEGCSLDFSSCEASISSWR</sequence>
<dbReference type="EMBL" id="JAUUTY010000005">
    <property type="protein sequence ID" value="KAK1626947.1"/>
    <property type="molecule type" value="Genomic_DNA"/>
</dbReference>
<dbReference type="Proteomes" id="UP001231189">
    <property type="component" value="Unassembled WGS sequence"/>
</dbReference>
<dbReference type="Gene3D" id="1.20.1280.50">
    <property type="match status" value="1"/>
</dbReference>
<protein>
    <recommendedName>
        <fullName evidence="1">F-box domain-containing protein</fullName>
    </recommendedName>
</protein>
<gene>
    <name evidence="2" type="ORF">QYE76_001262</name>
</gene>
<evidence type="ECO:0000313" key="2">
    <source>
        <dbReference type="EMBL" id="KAK1626947.1"/>
    </source>
</evidence>
<dbReference type="PANTHER" id="PTHR34223">
    <property type="entry name" value="OS11G0201299 PROTEIN"/>
    <property type="match status" value="1"/>
</dbReference>
<keyword evidence="3" id="KW-1185">Reference proteome</keyword>
<dbReference type="InterPro" id="IPR036047">
    <property type="entry name" value="F-box-like_dom_sf"/>
</dbReference>
<evidence type="ECO:0000313" key="3">
    <source>
        <dbReference type="Proteomes" id="UP001231189"/>
    </source>
</evidence>
<dbReference type="PROSITE" id="PS50181">
    <property type="entry name" value="FBOX"/>
    <property type="match status" value="1"/>
</dbReference>
<dbReference type="Pfam" id="PF00646">
    <property type="entry name" value="F-box"/>
    <property type="match status" value="1"/>
</dbReference>
<dbReference type="InterPro" id="IPR001810">
    <property type="entry name" value="F-box_dom"/>
</dbReference>